<name>A0A558H4T5_PAENT</name>
<keyword evidence="1" id="KW-1133">Transmembrane helix</keyword>
<organism evidence="2 3">
    <name type="scientific">Paenarthrobacter nitroguajacolicus</name>
    <name type="common">Arthrobacter nitroguajacolicus</name>
    <dbReference type="NCBI Taxonomy" id="211146"/>
    <lineage>
        <taxon>Bacteria</taxon>
        <taxon>Bacillati</taxon>
        <taxon>Actinomycetota</taxon>
        <taxon>Actinomycetes</taxon>
        <taxon>Micrococcales</taxon>
        <taxon>Micrococcaceae</taxon>
        <taxon>Paenarthrobacter</taxon>
    </lineage>
</organism>
<feature type="transmembrane region" description="Helical" evidence="1">
    <location>
        <begin position="117"/>
        <end position="138"/>
    </location>
</feature>
<reference evidence="2 3" key="1">
    <citation type="submission" date="2019-07" db="EMBL/GenBank/DDBJ databases">
        <title>Diversity of Bacteria from Kongsfjorden, Arctic.</title>
        <authorList>
            <person name="Yu Y."/>
        </authorList>
    </citation>
    <scope>NUCLEOTIDE SEQUENCE [LARGE SCALE GENOMIC DNA]</scope>
    <source>
        <strain evidence="2 3">SM1928</strain>
    </source>
</reference>
<keyword evidence="1" id="KW-0812">Transmembrane</keyword>
<proteinExistence type="predicted"/>
<gene>
    <name evidence="2" type="ORF">FQP90_09180</name>
</gene>
<protein>
    <submittedName>
        <fullName evidence="2">Uncharacterized protein</fullName>
    </submittedName>
</protein>
<dbReference type="RefSeq" id="WP_144649452.1">
    <property type="nucleotide sequence ID" value="NZ_VNFK01000005.1"/>
</dbReference>
<dbReference type="EMBL" id="VNFK01000005">
    <property type="protein sequence ID" value="TVU64145.1"/>
    <property type="molecule type" value="Genomic_DNA"/>
</dbReference>
<feature type="transmembrane region" description="Helical" evidence="1">
    <location>
        <begin position="16"/>
        <end position="36"/>
    </location>
</feature>
<accession>A0A558H4T5</accession>
<dbReference type="AlphaFoldDB" id="A0A558H4T5"/>
<keyword evidence="1" id="KW-0472">Membrane</keyword>
<evidence type="ECO:0000256" key="1">
    <source>
        <dbReference type="SAM" id="Phobius"/>
    </source>
</evidence>
<comment type="caution">
    <text evidence="2">The sequence shown here is derived from an EMBL/GenBank/DDBJ whole genome shotgun (WGS) entry which is preliminary data.</text>
</comment>
<evidence type="ECO:0000313" key="2">
    <source>
        <dbReference type="EMBL" id="TVU64145.1"/>
    </source>
</evidence>
<dbReference type="OrthoDB" id="4883526at2"/>
<sequence>MSKASFTSRRAPVHHYVLAFILGAILTIAVSVLVGASNPGDFWLAAGIGALCAAYPAMSLGAKVFVSNHTVARDAHGEQSVELQWMRQAGAGAFLDILVAVLVAVLVLVIGRFTVDALPVLLGLIGLSAVDAGVRYLVIRYRDLK</sequence>
<dbReference type="Proteomes" id="UP000316500">
    <property type="component" value="Unassembled WGS sequence"/>
</dbReference>
<evidence type="ECO:0000313" key="3">
    <source>
        <dbReference type="Proteomes" id="UP000316500"/>
    </source>
</evidence>
<feature type="transmembrane region" description="Helical" evidence="1">
    <location>
        <begin position="42"/>
        <end position="66"/>
    </location>
</feature>
<feature type="transmembrane region" description="Helical" evidence="1">
    <location>
        <begin position="93"/>
        <end position="111"/>
    </location>
</feature>